<name>A0AAV1RET9_9ROSI</name>
<keyword evidence="2" id="KW-1185">Reference proteome</keyword>
<dbReference type="AlphaFoldDB" id="A0AAV1RET9"/>
<proteinExistence type="predicted"/>
<dbReference type="Gene3D" id="3.50.50.60">
    <property type="entry name" value="FAD/NAD(P)-binding domain"/>
    <property type="match status" value="1"/>
</dbReference>
<dbReference type="EMBL" id="CAWUPB010000913">
    <property type="protein sequence ID" value="CAK7331779.1"/>
    <property type="molecule type" value="Genomic_DNA"/>
</dbReference>
<accession>A0AAV1RET9</accession>
<sequence length="262" mass="29217">MGSSSVTGVEKDQWSGKVTVILEDGQHYDGDVLAGADGICNTVGSVKTIRAGRCKLFGLYMLQWPGKLFPTLYIHYQPVAQATLRILQEANLSLARLHTYNEMISLTYAQPVAPTGILKSSNTSGKKKRQLNLFGNWCKEVIELISETPEDTILRRDICDRDMIYNWGIGWATLLGNAAHAMQPNLGQGGCMAIESRLTNPEDCYQLILELDKFAKGGLNFQQSNEIATALRRCEKKRMFRVSKVMQMPGWQQKRSPSTNPA</sequence>
<evidence type="ECO:0000313" key="2">
    <source>
        <dbReference type="Proteomes" id="UP001314170"/>
    </source>
</evidence>
<evidence type="ECO:0000313" key="1">
    <source>
        <dbReference type="EMBL" id="CAK7331779.1"/>
    </source>
</evidence>
<protein>
    <recommendedName>
        <fullName evidence="3">FAD-binding domain-containing protein</fullName>
    </recommendedName>
</protein>
<organism evidence="1 2">
    <name type="scientific">Dovyalis caffra</name>
    <dbReference type="NCBI Taxonomy" id="77055"/>
    <lineage>
        <taxon>Eukaryota</taxon>
        <taxon>Viridiplantae</taxon>
        <taxon>Streptophyta</taxon>
        <taxon>Embryophyta</taxon>
        <taxon>Tracheophyta</taxon>
        <taxon>Spermatophyta</taxon>
        <taxon>Magnoliopsida</taxon>
        <taxon>eudicotyledons</taxon>
        <taxon>Gunneridae</taxon>
        <taxon>Pentapetalae</taxon>
        <taxon>rosids</taxon>
        <taxon>fabids</taxon>
        <taxon>Malpighiales</taxon>
        <taxon>Salicaceae</taxon>
        <taxon>Flacourtieae</taxon>
        <taxon>Dovyalis</taxon>
    </lineage>
</organism>
<evidence type="ECO:0008006" key="3">
    <source>
        <dbReference type="Google" id="ProtNLM"/>
    </source>
</evidence>
<dbReference type="Proteomes" id="UP001314170">
    <property type="component" value="Unassembled WGS sequence"/>
</dbReference>
<reference evidence="1 2" key="1">
    <citation type="submission" date="2024-01" db="EMBL/GenBank/DDBJ databases">
        <authorList>
            <person name="Waweru B."/>
        </authorList>
    </citation>
    <scope>NUCLEOTIDE SEQUENCE [LARGE SCALE GENOMIC DNA]</scope>
</reference>
<dbReference type="PANTHER" id="PTHR46496:SF6">
    <property type="entry name" value="ZEAXANTHIN EPOXIDASE, CHLOROPLASTIC-LIKE ISOFORM X1"/>
    <property type="match status" value="1"/>
</dbReference>
<dbReference type="SUPFAM" id="SSF51905">
    <property type="entry name" value="FAD/NAD(P)-binding domain"/>
    <property type="match status" value="1"/>
</dbReference>
<dbReference type="PANTHER" id="PTHR46496">
    <property type="match status" value="1"/>
</dbReference>
<gene>
    <name evidence="1" type="ORF">DCAF_LOCUS8645</name>
</gene>
<comment type="caution">
    <text evidence="1">The sequence shown here is derived from an EMBL/GenBank/DDBJ whole genome shotgun (WGS) entry which is preliminary data.</text>
</comment>
<dbReference type="InterPro" id="IPR036188">
    <property type="entry name" value="FAD/NAD-bd_sf"/>
</dbReference>